<evidence type="ECO:0000256" key="1">
    <source>
        <dbReference type="ARBA" id="ARBA00010403"/>
    </source>
</evidence>
<evidence type="ECO:0000256" key="2">
    <source>
        <dbReference type="SAM" id="MobiDB-lite"/>
    </source>
</evidence>
<dbReference type="PATRIC" id="fig|1234595.3.peg.1151"/>
<dbReference type="InterPro" id="IPR002821">
    <property type="entry name" value="Hydantoinase_A"/>
</dbReference>
<dbReference type="GO" id="GO:0006749">
    <property type="term" value="P:glutathione metabolic process"/>
    <property type="evidence" value="ECO:0007669"/>
    <property type="project" value="TreeGrafter"/>
</dbReference>
<dbReference type="Pfam" id="PF02538">
    <property type="entry name" value="Hydantoinase_B"/>
    <property type="match status" value="1"/>
</dbReference>
<feature type="domain" description="Hydantoinase A/oxoprolinase" evidence="3">
    <location>
        <begin position="228"/>
        <end position="515"/>
    </location>
</feature>
<evidence type="ECO:0000259" key="4">
    <source>
        <dbReference type="Pfam" id="PF02538"/>
    </source>
</evidence>
<proteinExistence type="inferred from homology"/>
<evidence type="ECO:0000313" key="6">
    <source>
        <dbReference type="EMBL" id="EMD83248.1"/>
    </source>
</evidence>
<evidence type="ECO:0000259" key="3">
    <source>
        <dbReference type="Pfam" id="PF01968"/>
    </source>
</evidence>
<dbReference type="OrthoDB" id="9759608at2"/>
<feature type="domain" description="Hydantoinase/oxoprolinase N-terminal" evidence="5">
    <location>
        <begin position="33"/>
        <end position="208"/>
    </location>
</feature>
<comment type="similarity">
    <text evidence="1">Belongs to the oxoprolinase family.</text>
</comment>
<dbReference type="InterPro" id="IPR003692">
    <property type="entry name" value="Hydantoinase_B"/>
</dbReference>
<dbReference type="EMBL" id="AMRV01000003">
    <property type="protein sequence ID" value="EMD83248.1"/>
    <property type="molecule type" value="Genomic_DNA"/>
</dbReference>
<dbReference type="RefSeq" id="WP_008600825.1">
    <property type="nucleotide sequence ID" value="NZ_AMRV01000003.1"/>
</dbReference>
<evidence type="ECO:0000259" key="5">
    <source>
        <dbReference type="Pfam" id="PF05378"/>
    </source>
</evidence>
<dbReference type="Pfam" id="PF01968">
    <property type="entry name" value="Hydantoinase_A"/>
    <property type="match status" value="1"/>
</dbReference>
<accession>M2U5H2</accession>
<keyword evidence="7" id="KW-1185">Reference proteome</keyword>
<reference evidence="6 7" key="1">
    <citation type="journal article" date="2013" name="Genome Announc.">
        <title>Draft Genome Sequence of Strain JLT2015T, Belonging to the Family Sphingomonadaceae of the Alphaproteobacteria.</title>
        <authorList>
            <person name="Tang K."/>
            <person name="Liu K."/>
            <person name="Li S."/>
            <person name="Jiao N."/>
        </authorList>
    </citation>
    <scope>NUCLEOTIDE SEQUENCE [LARGE SCALE GENOMIC DNA]</scope>
    <source>
        <strain evidence="6 7">JLT2015</strain>
    </source>
</reference>
<comment type="caution">
    <text evidence="6">The sequence shown here is derived from an EMBL/GenBank/DDBJ whole genome shotgun (WGS) entry which is preliminary data.</text>
</comment>
<feature type="region of interest" description="Disordered" evidence="2">
    <location>
        <begin position="1"/>
        <end position="23"/>
    </location>
</feature>
<dbReference type="PANTHER" id="PTHR11365">
    <property type="entry name" value="5-OXOPROLINASE RELATED"/>
    <property type="match status" value="1"/>
</dbReference>
<protein>
    <submittedName>
        <fullName evidence="6">5-oxoprolinase</fullName>
    </submittedName>
</protein>
<dbReference type="PANTHER" id="PTHR11365:SF23">
    <property type="entry name" value="HYPOTHETICAL 5-OXOPROLINASE (EUROFUNG)-RELATED"/>
    <property type="match status" value="1"/>
</dbReference>
<dbReference type="GO" id="GO:0005829">
    <property type="term" value="C:cytosol"/>
    <property type="evidence" value="ECO:0007669"/>
    <property type="project" value="TreeGrafter"/>
</dbReference>
<feature type="domain" description="Hydantoinase B/oxoprolinase" evidence="4">
    <location>
        <begin position="709"/>
        <end position="1225"/>
    </location>
</feature>
<evidence type="ECO:0000313" key="7">
    <source>
        <dbReference type="Proteomes" id="UP000011717"/>
    </source>
</evidence>
<gene>
    <name evidence="6" type="ORF">C725_1149</name>
</gene>
<dbReference type="Proteomes" id="UP000011717">
    <property type="component" value="Unassembled WGS sequence"/>
</dbReference>
<dbReference type="GO" id="GO:0017168">
    <property type="term" value="F:5-oxoprolinase (ATP-hydrolyzing) activity"/>
    <property type="evidence" value="ECO:0007669"/>
    <property type="project" value="TreeGrafter"/>
</dbReference>
<dbReference type="AlphaFoldDB" id="M2U5H2"/>
<name>M2U5H2_9SPHN</name>
<dbReference type="Pfam" id="PF05378">
    <property type="entry name" value="Hydant_A_N"/>
    <property type="match status" value="1"/>
</dbReference>
<sequence>MTSSDAAPASDHSALNETAPAGPASAGEAAWQFWVDRGGTFTDIVARAPDGSLTTAKLLSENPEHYEDAAVAGIYRLTGTQGGAQLPPLAVRMGTTVATNALLERKGEPVLLVVTRGFGDALSIGHQARPDLFAKGIEKPAPLYEEVLEVDERVRADGTVEPPLDEDAARAGLQAAYDKGLRAAAILCMHGYAYNEHEARLAQIARDIGFTQVSASHEVNALIKLIGRGDTAVVDAYLSPVLRRYVDKVTAALSGTAPLFMQSSGGLTLGARLRGKDAILSGPAGGIVGMAKTGEAAGFDRIIGFDMGGTSTDVSHYAGDYELTNEAEVAGARIRAPMMAIHTVAAGGGSICRFDGARFLVGPESAGAVPGPASYRRGGPLTVTDCNVVLGKIQPAHFPSVFGPDADEPLDPDAALARIEEVRAAVKAETGRGMSAAEIAAGFLDIAAQSMANAIKKISVARGRDVTRYTLASFGGAGGQHACLVADALGIGRVMVHPFAGVLSAYGMGLADRRATRERTLRTAFDDESGMRGAADALAQDALRELGAPHAGEAAPVTTAQAFLRYEGTEHAIAVPHGSAADMRKAFEERHREAFGFVGDAPLIAEMIRVEARADSGAEAMAGTSGAGQPEPAIETAATFIGGEETATPIHRRADMRSGHAVSGPALIIDPGSTTVVERGWQAALDAGANLILTRSAARTDAAIGTALDPVRLEIFNGLFMSIAEEMGAALQHSASSVNIRERLDFSCALFDADGALVANAPHMPVHLGSMGESVKTILRARGDGTGGGADGRGIRPGDVYALNDPYAGGTHLPDITVIMPVFLPDDMAAPAWWVAARGHHADVGGTSPGSMPPDSSRIEEEGVLFANELIVEADRFQEERVRAILESGPYPARLPAQNIADLKAQVAACARGGKQLLAAARQYGADVVTAYMQHVQDNAEGAVRRLLKTLPGGTLSYELDNGAVVAVRVTVDAEAGGAHVDFTGTSAQLDSNFNAPFAVTRAAVLYVMRVLVDEDIPMNDGCLRPVTITAPEGSMLNPRAPAAVVAGNVETSQVVCDVLFGALGAMAAAQGTMNNFTFGDGERQYYETIAGGAGAGPGFAGADAVQTHMTNSRLTDPEVLESRYPVLLEAFTLRRGSGGAGARRGGDGAVRRLRFLAPMRANLLANRRRVAPFGLQGGADGAPGLTRIERAGGTVETHGATISADMAPGDVFVIETPGGGGYGKG</sequence>
<organism evidence="6 7">
    <name type="scientific">Pacificimonas flava</name>
    <dbReference type="NCBI Taxonomy" id="1234595"/>
    <lineage>
        <taxon>Bacteria</taxon>
        <taxon>Pseudomonadati</taxon>
        <taxon>Pseudomonadota</taxon>
        <taxon>Alphaproteobacteria</taxon>
        <taxon>Sphingomonadales</taxon>
        <taxon>Sphingosinicellaceae</taxon>
        <taxon>Pacificimonas</taxon>
    </lineage>
</organism>
<dbReference type="InterPro" id="IPR008040">
    <property type="entry name" value="Hydant_A_N"/>
</dbReference>
<dbReference type="InterPro" id="IPR045079">
    <property type="entry name" value="Oxoprolinase-like"/>
</dbReference>